<dbReference type="InterPro" id="IPR001579">
    <property type="entry name" value="Glyco_hydro_18_chit_AS"/>
</dbReference>
<keyword evidence="6 15" id="KW-0732">Signal</keyword>
<evidence type="ECO:0000256" key="5">
    <source>
        <dbReference type="ARBA" id="ARBA00022525"/>
    </source>
</evidence>
<dbReference type="PROSITE" id="PS01095">
    <property type="entry name" value="GH18_1"/>
    <property type="match status" value="1"/>
</dbReference>
<dbReference type="GO" id="GO:0000272">
    <property type="term" value="P:polysaccharide catabolic process"/>
    <property type="evidence" value="ECO:0007669"/>
    <property type="project" value="UniProtKB-KW"/>
</dbReference>
<sequence length="299" mass="32103">MAALKQVSSLLLFPLFLIFSLFKSSHAGGIAVYWGQNGNEGSLEEACNTDNYQYVNIGFLNVFGNNQTPQLNLAGHCNPSTNECTGLSNDINVCQSKGIKVFLSLGGAVGSYSLNSASEATDLAAYLWDNFLGGQSNSRPFGDAVLDGIDFDIEDGSGQYYGDLARELDAYSQQRKVYLAAAPQCPYPDAHLDSAIATGLFDYVWVQFYNNPQCHYTSGNIDNLVSAWNQWTSSEAKQVFLGLPASEAAAPSGGYIPPDVLISDVLPAISGSPKYGGVMIWDRFNDGQSGYSDAIKASV</sequence>
<evidence type="ECO:0000313" key="19">
    <source>
        <dbReference type="Proteomes" id="UP000289340"/>
    </source>
</evidence>
<evidence type="ECO:0000256" key="8">
    <source>
        <dbReference type="ARBA" id="ARBA00023024"/>
    </source>
</evidence>
<proteinExistence type="inferred from homology"/>
<dbReference type="CDD" id="cd02877">
    <property type="entry name" value="GH18_hevamine_XipI_class_III"/>
    <property type="match status" value="1"/>
</dbReference>
<dbReference type="FunFam" id="3.20.20.80:FF:000015">
    <property type="entry name" value="Acidic endochitinase SE2"/>
    <property type="match status" value="1"/>
</dbReference>
<protein>
    <recommendedName>
        <fullName evidence="13">Acidic endochitinase</fullName>
        <ecNumber evidence="4">3.2.1.14</ecNumber>
    </recommendedName>
</protein>
<comment type="subcellular location">
    <subcellularLocation>
        <location evidence="2">Secreted</location>
        <location evidence="2">Extracellular space</location>
    </subcellularLocation>
</comment>
<keyword evidence="12" id="KW-0624">Polysaccharide degradation</keyword>
<comment type="similarity">
    <text evidence="3">Belongs to the glycosyl hydrolase 18 family. Chitinase class II subfamily.</text>
</comment>
<name>A0A0B2SPE4_GLYSO</name>
<dbReference type="SUPFAM" id="SSF51445">
    <property type="entry name" value="(Trans)glycosidases"/>
    <property type="match status" value="1"/>
</dbReference>
<evidence type="ECO:0000256" key="1">
    <source>
        <dbReference type="ARBA" id="ARBA00000822"/>
    </source>
</evidence>
<keyword evidence="9" id="KW-1015">Disulfide bond</keyword>
<feature type="chain" id="PRO_5040563118" description="Acidic endochitinase" evidence="15">
    <location>
        <begin position="28"/>
        <end position="299"/>
    </location>
</feature>
<evidence type="ECO:0000256" key="12">
    <source>
        <dbReference type="ARBA" id="ARBA00023326"/>
    </source>
</evidence>
<evidence type="ECO:0000256" key="11">
    <source>
        <dbReference type="ARBA" id="ARBA00023295"/>
    </source>
</evidence>
<comment type="catalytic activity">
    <reaction evidence="1">
        <text>Random endo-hydrolysis of N-acetyl-beta-D-glucosaminide (1-&gt;4)-beta-linkages in chitin and chitodextrins.</text>
        <dbReference type="EC" id="3.2.1.14"/>
    </reaction>
</comment>
<evidence type="ECO:0000256" key="4">
    <source>
        <dbReference type="ARBA" id="ARBA00012729"/>
    </source>
</evidence>
<evidence type="ECO:0000256" key="6">
    <source>
        <dbReference type="ARBA" id="ARBA00022729"/>
    </source>
</evidence>
<dbReference type="GO" id="GO:0005576">
    <property type="term" value="C:extracellular region"/>
    <property type="evidence" value="ECO:0007669"/>
    <property type="project" value="UniProtKB-SubCell"/>
</dbReference>
<evidence type="ECO:0000256" key="10">
    <source>
        <dbReference type="ARBA" id="ARBA00023277"/>
    </source>
</evidence>
<dbReference type="InterPro" id="IPR050542">
    <property type="entry name" value="Glycosyl_Hydrlase18_Chitinase"/>
</dbReference>
<evidence type="ECO:0000256" key="3">
    <source>
        <dbReference type="ARBA" id="ARBA00009121"/>
    </source>
</evidence>
<dbReference type="Proteomes" id="UP000053555">
    <property type="component" value="Unassembled WGS sequence"/>
</dbReference>
<reference evidence="18 19" key="2">
    <citation type="submission" date="2018-09" db="EMBL/GenBank/DDBJ databases">
        <title>A high-quality reference genome of wild soybean provides a powerful tool to mine soybean genomes.</title>
        <authorList>
            <person name="Xie M."/>
            <person name="Chung C.Y.L."/>
            <person name="Li M.-W."/>
            <person name="Wong F.-L."/>
            <person name="Chan T.-F."/>
            <person name="Lam H.-M."/>
        </authorList>
    </citation>
    <scope>NUCLEOTIDE SEQUENCE [LARGE SCALE GENOMIC DNA]</scope>
    <source>
        <strain evidence="19">cv. W05</strain>
        <tissue evidence="18">Hypocotyl of etiolated seedlings</tissue>
    </source>
</reference>
<dbReference type="EC" id="3.2.1.14" evidence="4"/>
<keyword evidence="19" id="KW-1185">Reference proteome</keyword>
<reference evidence="17" key="1">
    <citation type="submission" date="2014-07" db="EMBL/GenBank/DDBJ databases">
        <title>Identification of a novel salt tolerance gene in wild soybean by whole-genome sequencing.</title>
        <authorList>
            <person name="Lam H.-M."/>
            <person name="Qi X."/>
            <person name="Li M.-W."/>
            <person name="Liu X."/>
            <person name="Xie M."/>
            <person name="Ni M."/>
            <person name="Xu X."/>
        </authorList>
    </citation>
    <scope>NUCLEOTIDE SEQUENCE [LARGE SCALE GENOMIC DNA]</scope>
    <source>
        <tissue evidence="17">Root</tissue>
    </source>
</reference>
<accession>A0A0B2SPE4</accession>
<gene>
    <name evidence="18" type="ORF">D0Y65_054321</name>
    <name evidence="17" type="ORF">glysoja_031752</name>
</gene>
<dbReference type="InterPro" id="IPR017853">
    <property type="entry name" value="GH"/>
</dbReference>
<evidence type="ECO:0000256" key="7">
    <source>
        <dbReference type="ARBA" id="ARBA00022801"/>
    </source>
</evidence>
<keyword evidence="11 14" id="KW-0326">Glycosidase</keyword>
<keyword evidence="7 14" id="KW-0378">Hydrolase</keyword>
<evidence type="ECO:0000259" key="16">
    <source>
        <dbReference type="PROSITE" id="PS51910"/>
    </source>
</evidence>
<dbReference type="PANTHER" id="PTHR45708:SF22">
    <property type="entry name" value="ACIDIC ENDOCHITINASE"/>
    <property type="match status" value="1"/>
</dbReference>
<evidence type="ECO:0000256" key="13">
    <source>
        <dbReference type="ARBA" id="ARBA00073139"/>
    </source>
</evidence>
<evidence type="ECO:0000256" key="14">
    <source>
        <dbReference type="RuleBase" id="RU000489"/>
    </source>
</evidence>
<dbReference type="Gene3D" id="3.20.20.80">
    <property type="entry name" value="Glycosidases"/>
    <property type="match status" value="1"/>
</dbReference>
<keyword evidence="5" id="KW-0964">Secreted</keyword>
<evidence type="ECO:0000256" key="2">
    <source>
        <dbReference type="ARBA" id="ARBA00004239"/>
    </source>
</evidence>
<dbReference type="InterPro" id="IPR045321">
    <property type="entry name" value="Cts1-like"/>
</dbReference>
<dbReference type="PROSITE" id="PS51910">
    <property type="entry name" value="GH18_2"/>
    <property type="match status" value="1"/>
</dbReference>
<dbReference type="AlphaFoldDB" id="A0A0B2SPE4"/>
<evidence type="ECO:0000313" key="17">
    <source>
        <dbReference type="EMBL" id="KHN46434.1"/>
    </source>
</evidence>
<keyword evidence="10" id="KW-0119">Carbohydrate metabolism</keyword>
<dbReference type="GO" id="GO:0008843">
    <property type="term" value="F:endochitinase activity"/>
    <property type="evidence" value="ECO:0007669"/>
    <property type="project" value="UniProtKB-EC"/>
</dbReference>
<dbReference type="Pfam" id="PF00704">
    <property type="entry name" value="Glyco_hydro_18"/>
    <property type="match status" value="1"/>
</dbReference>
<keyword evidence="8" id="KW-0146">Chitin degradation</keyword>
<feature type="domain" description="GH18" evidence="16">
    <location>
        <begin position="28"/>
        <end position="299"/>
    </location>
</feature>
<evidence type="ECO:0000313" key="18">
    <source>
        <dbReference type="EMBL" id="RZB44241.1"/>
    </source>
</evidence>
<dbReference type="EMBL" id="KN641209">
    <property type="protein sequence ID" value="KHN46434.1"/>
    <property type="molecule type" value="Genomic_DNA"/>
</dbReference>
<evidence type="ECO:0000256" key="9">
    <source>
        <dbReference type="ARBA" id="ARBA00023157"/>
    </source>
</evidence>
<dbReference type="EMBL" id="QZWG01000020">
    <property type="protein sequence ID" value="RZB44241.1"/>
    <property type="molecule type" value="Genomic_DNA"/>
</dbReference>
<dbReference type="Gramene" id="XM_028365377.1">
    <property type="protein sequence ID" value="XP_028221178.1"/>
    <property type="gene ID" value="LOC114402719"/>
</dbReference>
<feature type="signal peptide" evidence="15">
    <location>
        <begin position="1"/>
        <end position="27"/>
    </location>
</feature>
<organism evidence="17">
    <name type="scientific">Glycine soja</name>
    <name type="common">Wild soybean</name>
    <dbReference type="NCBI Taxonomy" id="3848"/>
    <lineage>
        <taxon>Eukaryota</taxon>
        <taxon>Viridiplantae</taxon>
        <taxon>Streptophyta</taxon>
        <taxon>Embryophyta</taxon>
        <taxon>Tracheophyta</taxon>
        <taxon>Spermatophyta</taxon>
        <taxon>Magnoliopsida</taxon>
        <taxon>eudicotyledons</taxon>
        <taxon>Gunneridae</taxon>
        <taxon>Pentapetalae</taxon>
        <taxon>rosids</taxon>
        <taxon>fabids</taxon>
        <taxon>Fabales</taxon>
        <taxon>Fabaceae</taxon>
        <taxon>Papilionoideae</taxon>
        <taxon>50 kb inversion clade</taxon>
        <taxon>NPAAA clade</taxon>
        <taxon>indigoferoid/millettioid clade</taxon>
        <taxon>Phaseoleae</taxon>
        <taxon>Glycine</taxon>
        <taxon>Glycine subgen. Soja</taxon>
    </lineage>
</organism>
<dbReference type="GO" id="GO:0006032">
    <property type="term" value="P:chitin catabolic process"/>
    <property type="evidence" value="ECO:0007669"/>
    <property type="project" value="UniProtKB-KW"/>
</dbReference>
<dbReference type="PANTHER" id="PTHR45708">
    <property type="entry name" value="ENDOCHITINASE"/>
    <property type="match status" value="1"/>
</dbReference>
<evidence type="ECO:0000256" key="15">
    <source>
        <dbReference type="SAM" id="SignalP"/>
    </source>
</evidence>
<dbReference type="InterPro" id="IPR001223">
    <property type="entry name" value="Glyco_hydro18_cat"/>
</dbReference>
<dbReference type="Proteomes" id="UP000289340">
    <property type="component" value="Chromosome 20"/>
</dbReference>